<protein>
    <recommendedName>
        <fullName evidence="2">YCII-related domain-containing protein</fullName>
    </recommendedName>
</protein>
<dbReference type="RefSeq" id="WP_106531134.1">
    <property type="nucleotide sequence ID" value="NZ_PYAW01000009.1"/>
</dbReference>
<accession>A0A2P8H9Z1</accession>
<dbReference type="SUPFAM" id="SSF54909">
    <property type="entry name" value="Dimeric alpha+beta barrel"/>
    <property type="match status" value="1"/>
</dbReference>
<dbReference type="OrthoDB" id="7782105at2"/>
<dbReference type="Gene3D" id="3.30.70.1060">
    <property type="entry name" value="Dimeric alpha+beta barrel"/>
    <property type="match status" value="1"/>
</dbReference>
<name>A0A2P8H9Z1_CHINA</name>
<comment type="similarity">
    <text evidence="1">Belongs to the YciI family.</text>
</comment>
<dbReference type="Proteomes" id="UP000240971">
    <property type="component" value="Unassembled WGS sequence"/>
</dbReference>
<proteinExistence type="inferred from homology"/>
<organism evidence="3 4">
    <name type="scientific">Chitinophaga niastensis</name>
    <dbReference type="NCBI Taxonomy" id="536980"/>
    <lineage>
        <taxon>Bacteria</taxon>
        <taxon>Pseudomonadati</taxon>
        <taxon>Bacteroidota</taxon>
        <taxon>Chitinophagia</taxon>
        <taxon>Chitinophagales</taxon>
        <taxon>Chitinophagaceae</taxon>
        <taxon>Chitinophaga</taxon>
    </lineage>
</organism>
<evidence type="ECO:0000259" key="2">
    <source>
        <dbReference type="Pfam" id="PF03795"/>
    </source>
</evidence>
<dbReference type="AlphaFoldDB" id="A0A2P8H9Z1"/>
<dbReference type="InterPro" id="IPR005545">
    <property type="entry name" value="YCII"/>
</dbReference>
<gene>
    <name evidence="3" type="ORF">CLV51_10932</name>
</gene>
<reference evidence="3 4" key="1">
    <citation type="submission" date="2018-03" db="EMBL/GenBank/DDBJ databases">
        <title>Genomic Encyclopedia of Archaeal and Bacterial Type Strains, Phase II (KMG-II): from individual species to whole genera.</title>
        <authorList>
            <person name="Goeker M."/>
        </authorList>
    </citation>
    <scope>NUCLEOTIDE SEQUENCE [LARGE SCALE GENOMIC DNA]</scope>
    <source>
        <strain evidence="3 4">DSM 24859</strain>
    </source>
</reference>
<dbReference type="PANTHER" id="PTHR35174">
    <property type="entry name" value="BLL7171 PROTEIN-RELATED"/>
    <property type="match status" value="1"/>
</dbReference>
<keyword evidence="4" id="KW-1185">Reference proteome</keyword>
<feature type="domain" description="YCII-related" evidence="2">
    <location>
        <begin position="11"/>
        <end position="108"/>
    </location>
</feature>
<dbReference type="PANTHER" id="PTHR35174:SF3">
    <property type="entry name" value="BLL7171 PROTEIN"/>
    <property type="match status" value="1"/>
</dbReference>
<dbReference type="InterPro" id="IPR011008">
    <property type="entry name" value="Dimeric_a/b-barrel"/>
</dbReference>
<evidence type="ECO:0000313" key="4">
    <source>
        <dbReference type="Proteomes" id="UP000240971"/>
    </source>
</evidence>
<evidence type="ECO:0000256" key="1">
    <source>
        <dbReference type="ARBA" id="ARBA00007689"/>
    </source>
</evidence>
<dbReference type="Pfam" id="PF03795">
    <property type="entry name" value="YCII"/>
    <property type="match status" value="1"/>
</dbReference>
<sequence>MTEFVYFYRGYELPASPEEMQQKTAKWMAWLKDLSDKGHVKSLGEPLQPGGKVVKGAKKQVIDGPYAEAKDVVGGYSIIVARDIEQAVEFSLGCPIFEDGGSVEVRPIGQLELGDGY</sequence>
<comment type="caution">
    <text evidence="3">The sequence shown here is derived from an EMBL/GenBank/DDBJ whole genome shotgun (WGS) entry which is preliminary data.</text>
</comment>
<evidence type="ECO:0000313" key="3">
    <source>
        <dbReference type="EMBL" id="PSL43038.1"/>
    </source>
</evidence>
<dbReference type="EMBL" id="PYAW01000009">
    <property type="protein sequence ID" value="PSL43038.1"/>
    <property type="molecule type" value="Genomic_DNA"/>
</dbReference>